<dbReference type="OrthoDB" id="2428734at2759"/>
<dbReference type="HOGENOM" id="CLU_000288_7_8_1"/>
<dbReference type="EMBL" id="JEMT01027828">
    <property type="protein sequence ID" value="EXX56122.1"/>
    <property type="molecule type" value="Genomic_DNA"/>
</dbReference>
<accession>A0A015IG53</accession>
<keyword evidence="2" id="KW-1185">Reference proteome</keyword>
<proteinExistence type="predicted"/>
<dbReference type="Proteomes" id="UP000022910">
    <property type="component" value="Unassembled WGS sequence"/>
</dbReference>
<organism evidence="1 2">
    <name type="scientific">Rhizophagus irregularis (strain DAOM 197198w)</name>
    <name type="common">Glomus intraradices</name>
    <dbReference type="NCBI Taxonomy" id="1432141"/>
    <lineage>
        <taxon>Eukaryota</taxon>
        <taxon>Fungi</taxon>
        <taxon>Fungi incertae sedis</taxon>
        <taxon>Mucoromycota</taxon>
        <taxon>Glomeromycotina</taxon>
        <taxon>Glomeromycetes</taxon>
        <taxon>Glomerales</taxon>
        <taxon>Glomeraceae</taxon>
        <taxon>Rhizophagus</taxon>
    </lineage>
</organism>
<protein>
    <recommendedName>
        <fullName evidence="3">Protein kinase domain-containing protein</fullName>
    </recommendedName>
</protein>
<dbReference type="AlphaFoldDB" id="A0A015IG53"/>
<evidence type="ECO:0000313" key="2">
    <source>
        <dbReference type="Proteomes" id="UP000022910"/>
    </source>
</evidence>
<evidence type="ECO:0000313" key="1">
    <source>
        <dbReference type="EMBL" id="EXX56122.1"/>
    </source>
</evidence>
<comment type="caution">
    <text evidence="1">The sequence shown here is derived from an EMBL/GenBank/DDBJ whole genome shotgun (WGS) entry which is preliminary data.</text>
</comment>
<sequence length="305" mass="35638">MFSQNIPLTGKNILRYLKTNFTNWTSGNKKIDDFIQKGQLEIKNYYDDIVLEWIPYNQFNEIKETGKNSLITLYSAKWKDGPLYKKYNWSGNFTRDSNKKVALKCLHNSQKSFDSLINEIKKYPTKYQAFQVLYGISQNPDTGDYILVQNSSINLENQISENSGNEKIDNFTQERQLEISNYDDVILEWIPYNKFNEIKETGKNDLITVYSAIWKDGPLHKKNKWDDYTRDSNKEVALKCLQKSQESIDSLINEIIKYPTKYQAFQVLYGISQNPVTGDYILVLMWTSGNEKIDDKCCHVAQNNQ</sequence>
<name>A0A015IG53_RHIIW</name>
<evidence type="ECO:0008006" key="3">
    <source>
        <dbReference type="Google" id="ProtNLM"/>
    </source>
</evidence>
<gene>
    <name evidence="1" type="ORF">RirG_219040</name>
</gene>
<reference evidence="1 2" key="1">
    <citation type="submission" date="2014-02" db="EMBL/GenBank/DDBJ databases">
        <title>Single nucleus genome sequencing reveals high similarity among nuclei of an endomycorrhizal fungus.</title>
        <authorList>
            <person name="Lin K."/>
            <person name="Geurts R."/>
            <person name="Zhang Z."/>
            <person name="Limpens E."/>
            <person name="Saunders D.G."/>
            <person name="Mu D."/>
            <person name="Pang E."/>
            <person name="Cao H."/>
            <person name="Cha H."/>
            <person name="Lin T."/>
            <person name="Zhou Q."/>
            <person name="Shang Y."/>
            <person name="Li Y."/>
            <person name="Ivanov S."/>
            <person name="Sharma T."/>
            <person name="Velzen R.V."/>
            <person name="Ruijter N.D."/>
            <person name="Aanen D.K."/>
            <person name="Win J."/>
            <person name="Kamoun S."/>
            <person name="Bisseling T."/>
            <person name="Huang S."/>
        </authorList>
    </citation>
    <scope>NUCLEOTIDE SEQUENCE [LARGE SCALE GENOMIC DNA]</scope>
    <source>
        <strain evidence="2">DAOM197198w</strain>
    </source>
</reference>